<evidence type="ECO:0000256" key="1">
    <source>
        <dbReference type="SAM" id="Phobius"/>
    </source>
</evidence>
<keyword evidence="1" id="KW-1133">Transmembrane helix</keyword>
<keyword evidence="3" id="KW-1185">Reference proteome</keyword>
<feature type="transmembrane region" description="Helical" evidence="1">
    <location>
        <begin position="69"/>
        <end position="92"/>
    </location>
</feature>
<protein>
    <submittedName>
        <fullName evidence="2">Uncharacterized protein</fullName>
    </submittedName>
</protein>
<evidence type="ECO:0000313" key="2">
    <source>
        <dbReference type="EMBL" id="PIN07873.1"/>
    </source>
</evidence>
<gene>
    <name evidence="2" type="ORF">CDL12_19550</name>
</gene>
<dbReference type="Proteomes" id="UP000231279">
    <property type="component" value="Unassembled WGS sequence"/>
</dbReference>
<proteinExistence type="predicted"/>
<keyword evidence="1" id="KW-0472">Membrane</keyword>
<evidence type="ECO:0000313" key="3">
    <source>
        <dbReference type="Proteomes" id="UP000231279"/>
    </source>
</evidence>
<reference evidence="3" key="1">
    <citation type="journal article" date="2018" name="Gigascience">
        <title>Genome assembly of the Pink Ipe (Handroanthus impetiginosus, Bignoniaceae), a highly valued, ecologically keystone Neotropical timber forest tree.</title>
        <authorList>
            <person name="Silva-Junior O.B."/>
            <person name="Grattapaglia D."/>
            <person name="Novaes E."/>
            <person name="Collevatti R.G."/>
        </authorList>
    </citation>
    <scope>NUCLEOTIDE SEQUENCE [LARGE SCALE GENOMIC DNA]</scope>
    <source>
        <strain evidence="3">cv. UFG-1</strain>
    </source>
</reference>
<organism evidence="2 3">
    <name type="scientific">Handroanthus impetiginosus</name>
    <dbReference type="NCBI Taxonomy" id="429701"/>
    <lineage>
        <taxon>Eukaryota</taxon>
        <taxon>Viridiplantae</taxon>
        <taxon>Streptophyta</taxon>
        <taxon>Embryophyta</taxon>
        <taxon>Tracheophyta</taxon>
        <taxon>Spermatophyta</taxon>
        <taxon>Magnoliopsida</taxon>
        <taxon>eudicotyledons</taxon>
        <taxon>Gunneridae</taxon>
        <taxon>Pentapetalae</taxon>
        <taxon>asterids</taxon>
        <taxon>lamiids</taxon>
        <taxon>Lamiales</taxon>
        <taxon>Bignoniaceae</taxon>
        <taxon>Crescentiina</taxon>
        <taxon>Tabebuia alliance</taxon>
        <taxon>Handroanthus</taxon>
    </lineage>
</organism>
<name>A0A2G9GRG2_9LAMI</name>
<dbReference type="EMBL" id="NKXS01003972">
    <property type="protein sequence ID" value="PIN07873.1"/>
    <property type="molecule type" value="Genomic_DNA"/>
</dbReference>
<sequence>MYYFENERESTYEINVIVSKFSTTNKCVNASSEMKPWKIINKINNVIILILKFNLNGIAASKVKIEIHFLIYSLLMVIYDSNSYILLLVVAGKVRDNTIYSLATIFFDNMFISKIKLASYCRLKRLKGTIICKIVRRIELISMCRLQSLD</sequence>
<comment type="caution">
    <text evidence="2">The sequence shown here is derived from an EMBL/GenBank/DDBJ whole genome shotgun (WGS) entry which is preliminary data.</text>
</comment>
<accession>A0A2G9GRG2</accession>
<dbReference type="AlphaFoldDB" id="A0A2G9GRG2"/>
<keyword evidence="1" id="KW-0812">Transmembrane</keyword>